<evidence type="ECO:0000313" key="5">
    <source>
        <dbReference type="Proteomes" id="UP000256304"/>
    </source>
</evidence>
<evidence type="ECO:0000313" key="4">
    <source>
        <dbReference type="EMBL" id="REE84376.1"/>
    </source>
</evidence>
<keyword evidence="2" id="KW-0732">Signal</keyword>
<protein>
    <submittedName>
        <fullName evidence="4">FecR family protein</fullName>
    </submittedName>
</protein>
<dbReference type="Pfam" id="PF04773">
    <property type="entry name" value="FecR"/>
    <property type="match status" value="1"/>
</dbReference>
<feature type="chain" id="PRO_5039597407" evidence="2">
    <location>
        <begin position="30"/>
        <end position="613"/>
    </location>
</feature>
<dbReference type="OrthoDB" id="2888245at2"/>
<sequence>MRFRIYRKSRSLLMLLCLLLIIGPCSLLAGEGHASAQVMRVAVVKEISGTVNVLKSGGAKSFKAFRNMSLNEGDQIATGKDGEVTLSLSSSAADQDEISISTGSQVTFSKMKDSGGAKTKMSVWAGSLWVKVKSVSNASDQFEVETPTSIMGVRGTHFFVKVNPITGKTEVFLAAGVVESTTTKDRHATGDNSDMPNSVTIYPSQQLGEADGDEGLETSVSVVDLSTFVSQASPDLVKAILKDAASIAAEQKQMLDKAKESIGSEPNKDNFGGQIQSPEDLERMVNNLNNLVSIIAKEAIDQKKVAQDVIDQINKESGKKLIDSSTKSELILSEKEKKQQELAAKFEEAQKKAADKKAQEQQQLQQAIQDAIKKAQELRDQQEQANKEALKKQQDQANQTYYNQLTAEEKKRIDENRVSAGLPSIPTKDNTSSGSGSVVSKPTVSLLNNGRSANGVLEGYIDLGLAFKGFTGSNKIMGYQLEVEYDNTKAQFGNSDFDMDPLYYRAGAAGFIVEPESAGTVPGANSVDDYRVVQGTGNTSTLFYSVVKFNGSSVEINGETTLVRLPFLVSAQSYIAGSITFKIKSITAVDENGNPVEVVKGSDITLQVIPRIV</sequence>
<evidence type="ECO:0000256" key="2">
    <source>
        <dbReference type="SAM" id="SignalP"/>
    </source>
</evidence>
<dbReference type="EMBL" id="QTTN01000015">
    <property type="protein sequence ID" value="REE84376.1"/>
    <property type="molecule type" value="Genomic_DNA"/>
</dbReference>
<organism evidence="4 5">
    <name type="scientific">Paenibacillus taihuensis</name>
    <dbReference type="NCBI Taxonomy" id="1156355"/>
    <lineage>
        <taxon>Bacteria</taxon>
        <taxon>Bacillati</taxon>
        <taxon>Bacillota</taxon>
        <taxon>Bacilli</taxon>
        <taxon>Bacillales</taxon>
        <taxon>Paenibacillaceae</taxon>
        <taxon>Paenibacillus</taxon>
    </lineage>
</organism>
<comment type="caution">
    <text evidence="4">The sequence shown here is derived from an EMBL/GenBank/DDBJ whole genome shotgun (WGS) entry which is preliminary data.</text>
</comment>
<feature type="compositionally biased region" description="Polar residues" evidence="1">
    <location>
        <begin position="427"/>
        <end position="439"/>
    </location>
</feature>
<evidence type="ECO:0000256" key="1">
    <source>
        <dbReference type="SAM" id="MobiDB-lite"/>
    </source>
</evidence>
<dbReference type="Gene3D" id="2.60.120.1440">
    <property type="match status" value="1"/>
</dbReference>
<proteinExistence type="predicted"/>
<dbReference type="PANTHER" id="PTHR38731:SF1">
    <property type="entry name" value="FECR PROTEIN DOMAIN-CONTAINING PROTEIN"/>
    <property type="match status" value="1"/>
</dbReference>
<dbReference type="AlphaFoldDB" id="A0A3D9S4Z9"/>
<evidence type="ECO:0000259" key="3">
    <source>
        <dbReference type="Pfam" id="PF04773"/>
    </source>
</evidence>
<feature type="compositionally biased region" description="Basic and acidic residues" evidence="1">
    <location>
        <begin position="375"/>
        <end position="394"/>
    </location>
</feature>
<name>A0A3D9S4Z9_9BACL</name>
<dbReference type="Proteomes" id="UP000256304">
    <property type="component" value="Unassembled WGS sequence"/>
</dbReference>
<gene>
    <name evidence="4" type="ORF">A8990_11553</name>
</gene>
<dbReference type="PANTHER" id="PTHR38731">
    <property type="entry name" value="LIPL45-RELATED LIPOPROTEIN-RELATED"/>
    <property type="match status" value="1"/>
</dbReference>
<reference evidence="4 5" key="1">
    <citation type="submission" date="2018-08" db="EMBL/GenBank/DDBJ databases">
        <title>Genomic Encyclopedia of Type Strains, Phase III (KMG-III): the genomes of soil and plant-associated and newly described type strains.</title>
        <authorList>
            <person name="Whitman W."/>
        </authorList>
    </citation>
    <scope>NUCLEOTIDE SEQUENCE [LARGE SCALE GENOMIC DNA]</scope>
    <source>
        <strain evidence="4 5">CGMCC 1.10966</strain>
    </source>
</reference>
<feature type="signal peptide" evidence="2">
    <location>
        <begin position="1"/>
        <end position="29"/>
    </location>
</feature>
<feature type="region of interest" description="Disordered" evidence="1">
    <location>
        <begin position="420"/>
        <end position="439"/>
    </location>
</feature>
<accession>A0A3D9S4Z9</accession>
<dbReference type="InterPro" id="IPR006860">
    <property type="entry name" value="FecR"/>
</dbReference>
<feature type="domain" description="FecR protein" evidence="3">
    <location>
        <begin position="74"/>
        <end position="179"/>
    </location>
</feature>
<feature type="region of interest" description="Disordered" evidence="1">
    <location>
        <begin position="375"/>
        <end position="396"/>
    </location>
</feature>
<keyword evidence="5" id="KW-1185">Reference proteome</keyword>